<dbReference type="OrthoDB" id="247668at2"/>
<evidence type="ECO:0000259" key="12">
    <source>
        <dbReference type="Pfam" id="PF02558"/>
    </source>
</evidence>
<dbReference type="InterPro" id="IPR051402">
    <property type="entry name" value="KPR-Related"/>
</dbReference>
<dbReference type="Proteomes" id="UP000321058">
    <property type="component" value="Unassembled WGS sequence"/>
</dbReference>
<dbReference type="SUPFAM" id="SSF48179">
    <property type="entry name" value="6-phosphogluconate dehydrogenase C-terminal domain-like"/>
    <property type="match status" value="1"/>
</dbReference>
<dbReference type="GO" id="GO:0005737">
    <property type="term" value="C:cytoplasm"/>
    <property type="evidence" value="ECO:0007669"/>
    <property type="project" value="TreeGrafter"/>
</dbReference>
<feature type="domain" description="Ketopantoate reductase C-terminal" evidence="13">
    <location>
        <begin position="178"/>
        <end position="294"/>
    </location>
</feature>
<dbReference type="RefSeq" id="WP_147155734.1">
    <property type="nucleotide sequence ID" value="NZ_BKAJ01000160.1"/>
</dbReference>
<dbReference type="PANTHER" id="PTHR21708:SF26">
    <property type="entry name" value="2-DEHYDROPANTOATE 2-REDUCTASE"/>
    <property type="match status" value="1"/>
</dbReference>
<keyword evidence="6 11" id="KW-0566">Pantothenate biosynthesis</keyword>
<evidence type="ECO:0000313" key="15">
    <source>
        <dbReference type="Proteomes" id="UP000321058"/>
    </source>
</evidence>
<dbReference type="AlphaFoldDB" id="A0A512NN57"/>
<keyword evidence="7 11" id="KW-0521">NADP</keyword>
<dbReference type="EC" id="1.1.1.169" evidence="4 11"/>
<evidence type="ECO:0000256" key="9">
    <source>
        <dbReference type="ARBA" id="ARBA00032024"/>
    </source>
</evidence>
<dbReference type="Gene3D" id="1.10.1040.10">
    <property type="entry name" value="N-(1-d-carboxylethyl)-l-norvaline Dehydrogenase, domain 2"/>
    <property type="match status" value="1"/>
</dbReference>
<dbReference type="GO" id="GO:0008677">
    <property type="term" value="F:2-dehydropantoate 2-reductase activity"/>
    <property type="evidence" value="ECO:0007669"/>
    <property type="project" value="UniProtKB-EC"/>
</dbReference>
<dbReference type="InterPro" id="IPR008927">
    <property type="entry name" value="6-PGluconate_DH-like_C_sf"/>
</dbReference>
<comment type="function">
    <text evidence="1 11">Catalyzes the NADPH-dependent reduction of ketopantoate into pantoic acid.</text>
</comment>
<dbReference type="Gene3D" id="3.40.50.720">
    <property type="entry name" value="NAD(P)-binding Rossmann-like Domain"/>
    <property type="match status" value="1"/>
</dbReference>
<dbReference type="FunFam" id="3.40.50.720:FF:000307">
    <property type="entry name" value="2-dehydropantoate 2-reductase"/>
    <property type="match status" value="1"/>
</dbReference>
<name>A0A512NN57_9HYPH</name>
<feature type="domain" description="Ketopantoate reductase N-terminal" evidence="12">
    <location>
        <begin position="3"/>
        <end position="151"/>
    </location>
</feature>
<proteinExistence type="inferred from homology"/>
<dbReference type="Pfam" id="PF08546">
    <property type="entry name" value="ApbA_C"/>
    <property type="match status" value="1"/>
</dbReference>
<dbReference type="NCBIfam" id="TIGR00745">
    <property type="entry name" value="apbA_panE"/>
    <property type="match status" value="1"/>
</dbReference>
<evidence type="ECO:0000256" key="5">
    <source>
        <dbReference type="ARBA" id="ARBA00019465"/>
    </source>
</evidence>
<dbReference type="InterPro" id="IPR013328">
    <property type="entry name" value="6PGD_dom2"/>
</dbReference>
<dbReference type="UniPathway" id="UPA00028">
    <property type="reaction ID" value="UER00004"/>
</dbReference>
<accession>A0A512NN57</accession>
<evidence type="ECO:0000256" key="7">
    <source>
        <dbReference type="ARBA" id="ARBA00022857"/>
    </source>
</evidence>
<comment type="similarity">
    <text evidence="3 11">Belongs to the ketopantoate reductase family.</text>
</comment>
<sequence>MRILVVGAGATGGYFGARLAEAGRDVTFLVRAGRADQLGRSGLQIKSPHGDLLLKPKLITAAALDRPFDTVILAVKAFALEEALADLAPAVGSETMIVPFLNGMRHMEALVGRFGERPVLGGVCVVATMLDPDGRIVQLGDMQELAYGERDGTMSERVHALDAQFQNAVFKAQASDSILLRMWEKWVLLATVGGVTCLMRGTVGEVEAAPGGAEFALALLAECIAVATAAGFTPREPFIKTAKGMITARGSGFASSMFRDMGAGAPIEADQIVADLLARARRHGVGTPLLAVANAHLAVYQNRIRPMRLTAAAS</sequence>
<dbReference type="EMBL" id="BKAJ01000160">
    <property type="protein sequence ID" value="GEP60386.1"/>
    <property type="molecule type" value="Genomic_DNA"/>
</dbReference>
<gene>
    <name evidence="14" type="ORF">RSO01_75520</name>
</gene>
<dbReference type="FunFam" id="1.10.1040.10:FF:000017">
    <property type="entry name" value="2-dehydropantoate 2-reductase"/>
    <property type="match status" value="1"/>
</dbReference>
<dbReference type="PANTHER" id="PTHR21708">
    <property type="entry name" value="PROBABLE 2-DEHYDROPANTOATE 2-REDUCTASE"/>
    <property type="match status" value="1"/>
</dbReference>
<evidence type="ECO:0000256" key="6">
    <source>
        <dbReference type="ARBA" id="ARBA00022655"/>
    </source>
</evidence>
<comment type="caution">
    <text evidence="14">The sequence shown here is derived from an EMBL/GenBank/DDBJ whole genome shotgun (WGS) entry which is preliminary data.</text>
</comment>
<evidence type="ECO:0000256" key="2">
    <source>
        <dbReference type="ARBA" id="ARBA00004994"/>
    </source>
</evidence>
<evidence type="ECO:0000256" key="1">
    <source>
        <dbReference type="ARBA" id="ARBA00002919"/>
    </source>
</evidence>
<reference evidence="14 15" key="1">
    <citation type="submission" date="2019-07" db="EMBL/GenBank/DDBJ databases">
        <title>Whole genome shotgun sequence of Reyranella soli NBRC 108950.</title>
        <authorList>
            <person name="Hosoyama A."/>
            <person name="Uohara A."/>
            <person name="Ohji S."/>
            <person name="Ichikawa N."/>
        </authorList>
    </citation>
    <scope>NUCLEOTIDE SEQUENCE [LARGE SCALE GENOMIC DNA]</scope>
    <source>
        <strain evidence="14 15">NBRC 108950</strain>
    </source>
</reference>
<dbReference type="InterPro" id="IPR013332">
    <property type="entry name" value="KPR_N"/>
</dbReference>
<evidence type="ECO:0000256" key="3">
    <source>
        <dbReference type="ARBA" id="ARBA00007870"/>
    </source>
</evidence>
<evidence type="ECO:0000256" key="8">
    <source>
        <dbReference type="ARBA" id="ARBA00023002"/>
    </source>
</evidence>
<evidence type="ECO:0000256" key="10">
    <source>
        <dbReference type="ARBA" id="ARBA00048793"/>
    </source>
</evidence>
<comment type="pathway">
    <text evidence="2 11">Cofactor biosynthesis; (R)-pantothenate biosynthesis; (R)-pantoate from 3-methyl-2-oxobutanoate: step 2/2.</text>
</comment>
<comment type="catalytic activity">
    <reaction evidence="10 11">
        <text>(R)-pantoate + NADP(+) = 2-dehydropantoate + NADPH + H(+)</text>
        <dbReference type="Rhea" id="RHEA:16233"/>
        <dbReference type="ChEBI" id="CHEBI:11561"/>
        <dbReference type="ChEBI" id="CHEBI:15378"/>
        <dbReference type="ChEBI" id="CHEBI:15980"/>
        <dbReference type="ChEBI" id="CHEBI:57783"/>
        <dbReference type="ChEBI" id="CHEBI:58349"/>
        <dbReference type="EC" id="1.1.1.169"/>
    </reaction>
</comment>
<evidence type="ECO:0000313" key="14">
    <source>
        <dbReference type="EMBL" id="GEP60386.1"/>
    </source>
</evidence>
<evidence type="ECO:0000256" key="4">
    <source>
        <dbReference type="ARBA" id="ARBA00013014"/>
    </source>
</evidence>
<dbReference type="NCBIfam" id="NF005094">
    <property type="entry name" value="PRK06522.2-5"/>
    <property type="match status" value="1"/>
</dbReference>
<dbReference type="InterPro" id="IPR013752">
    <property type="entry name" value="KPA_reductase"/>
</dbReference>
<dbReference type="InterPro" id="IPR003710">
    <property type="entry name" value="ApbA"/>
</dbReference>
<dbReference type="Pfam" id="PF02558">
    <property type="entry name" value="ApbA"/>
    <property type="match status" value="1"/>
</dbReference>
<keyword evidence="8 11" id="KW-0560">Oxidoreductase</keyword>
<keyword evidence="15" id="KW-1185">Reference proteome</keyword>
<dbReference type="InterPro" id="IPR036291">
    <property type="entry name" value="NAD(P)-bd_dom_sf"/>
</dbReference>
<dbReference type="GO" id="GO:0015940">
    <property type="term" value="P:pantothenate biosynthetic process"/>
    <property type="evidence" value="ECO:0007669"/>
    <property type="project" value="UniProtKB-UniPathway"/>
</dbReference>
<organism evidence="14 15">
    <name type="scientific">Reyranella soli</name>
    <dbReference type="NCBI Taxonomy" id="1230389"/>
    <lineage>
        <taxon>Bacteria</taxon>
        <taxon>Pseudomonadati</taxon>
        <taxon>Pseudomonadota</taxon>
        <taxon>Alphaproteobacteria</taxon>
        <taxon>Hyphomicrobiales</taxon>
        <taxon>Reyranellaceae</taxon>
        <taxon>Reyranella</taxon>
    </lineage>
</organism>
<evidence type="ECO:0000256" key="11">
    <source>
        <dbReference type="RuleBase" id="RU362068"/>
    </source>
</evidence>
<dbReference type="SUPFAM" id="SSF51735">
    <property type="entry name" value="NAD(P)-binding Rossmann-fold domains"/>
    <property type="match status" value="1"/>
</dbReference>
<evidence type="ECO:0000259" key="13">
    <source>
        <dbReference type="Pfam" id="PF08546"/>
    </source>
</evidence>
<protein>
    <recommendedName>
        <fullName evidence="5 11">2-dehydropantoate 2-reductase</fullName>
        <ecNumber evidence="4 11">1.1.1.169</ecNumber>
    </recommendedName>
    <alternativeName>
        <fullName evidence="9 11">Ketopantoate reductase</fullName>
    </alternativeName>
</protein>